<feature type="region of interest" description="Disordered" evidence="1">
    <location>
        <begin position="1"/>
        <end position="90"/>
    </location>
</feature>
<evidence type="ECO:0000256" key="1">
    <source>
        <dbReference type="SAM" id="MobiDB-lite"/>
    </source>
</evidence>
<dbReference type="AlphaFoldDB" id="A0AAN9BLN3"/>
<feature type="compositionally biased region" description="Polar residues" evidence="1">
    <location>
        <begin position="301"/>
        <end position="314"/>
    </location>
</feature>
<organism evidence="2 3">
    <name type="scientific">Littorina saxatilis</name>
    <dbReference type="NCBI Taxonomy" id="31220"/>
    <lineage>
        <taxon>Eukaryota</taxon>
        <taxon>Metazoa</taxon>
        <taxon>Spiralia</taxon>
        <taxon>Lophotrochozoa</taxon>
        <taxon>Mollusca</taxon>
        <taxon>Gastropoda</taxon>
        <taxon>Caenogastropoda</taxon>
        <taxon>Littorinimorpha</taxon>
        <taxon>Littorinoidea</taxon>
        <taxon>Littorinidae</taxon>
        <taxon>Littorina</taxon>
    </lineage>
</organism>
<feature type="compositionally biased region" description="Basic and acidic residues" evidence="1">
    <location>
        <begin position="17"/>
        <end position="68"/>
    </location>
</feature>
<gene>
    <name evidence="2" type="ORF">V1264_015640</name>
</gene>
<keyword evidence="3" id="KW-1185">Reference proteome</keyword>
<feature type="region of interest" description="Disordered" evidence="1">
    <location>
        <begin position="477"/>
        <end position="558"/>
    </location>
</feature>
<reference evidence="2 3" key="1">
    <citation type="submission" date="2024-02" db="EMBL/GenBank/DDBJ databases">
        <title>Chromosome-scale genome assembly of the rough periwinkle Littorina saxatilis.</title>
        <authorList>
            <person name="De Jode A."/>
            <person name="Faria R."/>
            <person name="Formenti G."/>
            <person name="Sims Y."/>
            <person name="Smith T.P."/>
            <person name="Tracey A."/>
            <person name="Wood J.M.D."/>
            <person name="Zagrodzka Z.B."/>
            <person name="Johannesson K."/>
            <person name="Butlin R.K."/>
            <person name="Leder E.H."/>
        </authorList>
    </citation>
    <scope>NUCLEOTIDE SEQUENCE [LARGE SCALE GENOMIC DNA]</scope>
    <source>
        <strain evidence="2">Snail1</strain>
        <tissue evidence="2">Muscle</tissue>
    </source>
</reference>
<dbReference type="Proteomes" id="UP001374579">
    <property type="component" value="Unassembled WGS sequence"/>
</dbReference>
<feature type="compositionally biased region" description="Polar residues" evidence="1">
    <location>
        <begin position="1"/>
        <end position="16"/>
    </location>
</feature>
<dbReference type="EMBL" id="JBAMIC010000004">
    <property type="protein sequence ID" value="KAK7107787.1"/>
    <property type="molecule type" value="Genomic_DNA"/>
</dbReference>
<evidence type="ECO:0000313" key="2">
    <source>
        <dbReference type="EMBL" id="KAK7107787.1"/>
    </source>
</evidence>
<evidence type="ECO:0000313" key="3">
    <source>
        <dbReference type="Proteomes" id="UP001374579"/>
    </source>
</evidence>
<sequence>MSLSAQQKTQGTGENQVDQKEDAELTNNADDKKNTKDKKNEKEKETQQIENEAQKEGKEIGGEQVDKEKDEDDEREEEQKEEKPPDAINIDLSLLKSLYQFRSRPTLPYLLTEYGMEDKDAPVLKQKSKEKEKRKKKKSFGDDSLRDKEKDRLQEERHLQIVEDMQKLRDFYYDEYSTLLQNKVDEQRHRIRHYDQALKNKIAQEEEKSRQETHQVKQRLDRHEFVSDDSFLHDIPKTDVYHIVQLQDKLIKDGTLKTQSDLANFWERIQQPDIFYMYFKVPKSDDFARIEADYNDNASSKAASTLHSSQSNLSPAVLPKKEGARALSRITESRESSRPGTRLGQHWAITQQYPAQNRDRRRSSFTGLLKPMPVQAKPSFLQELEKRFPKLEMPKLHCFTMSLGPKPPHPDEVRHECRQRELEKNRKKYTYKLNKMHQLAMANTAAASRILEMHEDMDFIINGSPLEDLISDHHFYSGLPPADHQADVARGPSNSSPIEEGATRPLPSLLEQDEGGMTPGMLSTMQKNLRSGSSRMSKRSKKSSPKPPGPGKRLQTPIIPLSYHEVKNNDRLVSPKCISTLWTNYMKDVAPAVTGHSVFNT</sequence>
<protein>
    <submittedName>
        <fullName evidence="2">Uncharacterized protein</fullName>
    </submittedName>
</protein>
<feature type="region of interest" description="Disordered" evidence="1">
    <location>
        <begin position="301"/>
        <end position="322"/>
    </location>
</feature>
<comment type="caution">
    <text evidence="2">The sequence shown here is derived from an EMBL/GenBank/DDBJ whole genome shotgun (WGS) entry which is preliminary data.</text>
</comment>
<accession>A0AAN9BLN3</accession>
<proteinExistence type="predicted"/>
<feature type="compositionally biased region" description="Basic and acidic residues" evidence="1">
    <location>
        <begin position="116"/>
        <end position="131"/>
    </location>
</feature>
<name>A0AAN9BLN3_9CAEN</name>
<feature type="compositionally biased region" description="Basic and acidic residues" evidence="1">
    <location>
        <begin position="139"/>
        <end position="151"/>
    </location>
</feature>
<feature type="region of interest" description="Disordered" evidence="1">
    <location>
        <begin position="112"/>
        <end position="151"/>
    </location>
</feature>